<dbReference type="EC" id="2.7.13.3" evidence="2"/>
<evidence type="ECO:0000256" key="1">
    <source>
        <dbReference type="ARBA" id="ARBA00000085"/>
    </source>
</evidence>
<dbReference type="EMBL" id="JABBXF010000037">
    <property type="protein sequence ID" value="NVK79428.1"/>
    <property type="molecule type" value="Genomic_DNA"/>
</dbReference>
<evidence type="ECO:0000256" key="4">
    <source>
        <dbReference type="ARBA" id="ARBA00022679"/>
    </source>
</evidence>
<proteinExistence type="predicted"/>
<dbReference type="InterPro" id="IPR050482">
    <property type="entry name" value="Sensor_HK_TwoCompSys"/>
</dbReference>
<accession>A0A7Y7E7Y5</accession>
<feature type="transmembrane region" description="Helical" evidence="9">
    <location>
        <begin position="133"/>
        <end position="150"/>
    </location>
</feature>
<organism evidence="11 12">
    <name type="scientific">Streptomyces morookaense</name>
    <name type="common">Streptoverticillium morookaense</name>
    <dbReference type="NCBI Taxonomy" id="1970"/>
    <lineage>
        <taxon>Bacteria</taxon>
        <taxon>Bacillati</taxon>
        <taxon>Actinomycetota</taxon>
        <taxon>Actinomycetes</taxon>
        <taxon>Kitasatosporales</taxon>
        <taxon>Streptomycetaceae</taxon>
        <taxon>Streptomyces</taxon>
    </lineage>
</organism>
<keyword evidence="9" id="KW-0472">Membrane</keyword>
<evidence type="ECO:0000256" key="2">
    <source>
        <dbReference type="ARBA" id="ARBA00012438"/>
    </source>
</evidence>
<evidence type="ECO:0000256" key="5">
    <source>
        <dbReference type="ARBA" id="ARBA00022741"/>
    </source>
</evidence>
<dbReference type="AlphaFoldDB" id="A0A7Y7E7Y5"/>
<dbReference type="GO" id="GO:0016020">
    <property type="term" value="C:membrane"/>
    <property type="evidence" value="ECO:0007669"/>
    <property type="project" value="InterPro"/>
</dbReference>
<evidence type="ECO:0000313" key="12">
    <source>
        <dbReference type="Proteomes" id="UP000587462"/>
    </source>
</evidence>
<dbReference type="GO" id="GO:0046983">
    <property type="term" value="F:protein dimerization activity"/>
    <property type="evidence" value="ECO:0007669"/>
    <property type="project" value="InterPro"/>
</dbReference>
<feature type="transmembrane region" description="Helical" evidence="9">
    <location>
        <begin position="21"/>
        <end position="43"/>
    </location>
</feature>
<evidence type="ECO:0000256" key="9">
    <source>
        <dbReference type="SAM" id="Phobius"/>
    </source>
</evidence>
<comment type="caution">
    <text evidence="11">The sequence shown here is derived from an EMBL/GenBank/DDBJ whole genome shotgun (WGS) entry which is preliminary data.</text>
</comment>
<dbReference type="PANTHER" id="PTHR24421:SF10">
    <property type="entry name" value="NITRATE_NITRITE SENSOR PROTEIN NARQ"/>
    <property type="match status" value="1"/>
</dbReference>
<evidence type="ECO:0000256" key="8">
    <source>
        <dbReference type="ARBA" id="ARBA00023012"/>
    </source>
</evidence>
<keyword evidence="3" id="KW-0597">Phosphoprotein</keyword>
<dbReference type="InterPro" id="IPR036890">
    <property type="entry name" value="HATPase_C_sf"/>
</dbReference>
<dbReference type="Gene3D" id="3.30.565.10">
    <property type="entry name" value="Histidine kinase-like ATPase, C-terminal domain"/>
    <property type="match status" value="1"/>
</dbReference>
<dbReference type="CDD" id="cd16917">
    <property type="entry name" value="HATPase_UhpB-NarQ-NarX-like"/>
    <property type="match status" value="1"/>
</dbReference>
<sequence>MRGRSGTPTLVRVLSADVRRWPWWAEALLIALVGELSVQTAVIGADGNPFDPRVAVAAVASLSLLLRYRLPAVTAVVTTAAAAWLGDPMPLLVAVFHFASRGRIAAGVLCAAAALAGNHFLQSGELLWSVRSYGPVLPFGLALVLGMWASSRRRLVASLTTQVEQLRVERELRAEQARLNERARIAAEMHDVLAHRLSLIALYTGALRRRAHELPEPVAERIAQLRTTSTEALGDLRDVLGALRDHEGGGPRTPGLQKLTELLDEARATGQRIEADVRGSADGLPASHQLAVHRLVQESLTNARKHAPGAPVRVSVQYGPPVSAVEVGNGPGTAAREPVVASGYGLIGLAERVAALNGSLHYGPSGSGGWSVSAELPVEQTADIRPARGAE</sequence>
<evidence type="ECO:0000256" key="3">
    <source>
        <dbReference type="ARBA" id="ARBA00022553"/>
    </source>
</evidence>
<dbReference type="SUPFAM" id="SSF55874">
    <property type="entry name" value="ATPase domain of HSP90 chaperone/DNA topoisomerase II/histidine kinase"/>
    <property type="match status" value="1"/>
</dbReference>
<evidence type="ECO:0000256" key="7">
    <source>
        <dbReference type="ARBA" id="ARBA00022840"/>
    </source>
</evidence>
<keyword evidence="6 11" id="KW-0418">Kinase</keyword>
<keyword evidence="4" id="KW-0808">Transferase</keyword>
<gene>
    <name evidence="11" type="ORF">HG542_17380</name>
</gene>
<keyword evidence="9" id="KW-1133">Transmembrane helix</keyword>
<feature type="domain" description="Signal transduction histidine kinase subgroup 3 dimerisation and phosphoacceptor" evidence="10">
    <location>
        <begin position="181"/>
        <end position="246"/>
    </location>
</feature>
<keyword evidence="12" id="KW-1185">Reference proteome</keyword>
<protein>
    <recommendedName>
        <fullName evidence="2">histidine kinase</fullName>
        <ecNumber evidence="2">2.7.13.3</ecNumber>
    </recommendedName>
</protein>
<evidence type="ECO:0000313" key="11">
    <source>
        <dbReference type="EMBL" id="NVK79428.1"/>
    </source>
</evidence>
<keyword evidence="9" id="KW-0812">Transmembrane</keyword>
<dbReference type="GO" id="GO:0000155">
    <property type="term" value="F:phosphorelay sensor kinase activity"/>
    <property type="evidence" value="ECO:0007669"/>
    <property type="project" value="InterPro"/>
</dbReference>
<comment type="catalytic activity">
    <reaction evidence="1">
        <text>ATP + protein L-histidine = ADP + protein N-phospho-L-histidine.</text>
        <dbReference type="EC" id="2.7.13.3"/>
    </reaction>
</comment>
<keyword evidence="7" id="KW-0067">ATP-binding</keyword>
<keyword evidence="5" id="KW-0547">Nucleotide-binding</keyword>
<dbReference type="Proteomes" id="UP000587462">
    <property type="component" value="Unassembled WGS sequence"/>
</dbReference>
<dbReference type="Pfam" id="PF07730">
    <property type="entry name" value="HisKA_3"/>
    <property type="match status" value="1"/>
</dbReference>
<evidence type="ECO:0000256" key="6">
    <source>
        <dbReference type="ARBA" id="ARBA00022777"/>
    </source>
</evidence>
<dbReference type="GO" id="GO:0005524">
    <property type="term" value="F:ATP binding"/>
    <property type="evidence" value="ECO:0007669"/>
    <property type="project" value="UniProtKB-KW"/>
</dbReference>
<feature type="transmembrane region" description="Helical" evidence="9">
    <location>
        <begin position="103"/>
        <end position="121"/>
    </location>
</feature>
<dbReference type="PANTHER" id="PTHR24421">
    <property type="entry name" value="NITRATE/NITRITE SENSOR PROTEIN NARX-RELATED"/>
    <property type="match status" value="1"/>
</dbReference>
<name>A0A7Y7E7Y5_STRMO</name>
<dbReference type="Gene3D" id="1.20.5.1930">
    <property type="match status" value="1"/>
</dbReference>
<keyword evidence="8" id="KW-0902">Two-component regulatory system</keyword>
<evidence type="ECO:0000259" key="10">
    <source>
        <dbReference type="Pfam" id="PF07730"/>
    </source>
</evidence>
<dbReference type="InterPro" id="IPR011712">
    <property type="entry name" value="Sig_transdc_His_kin_sub3_dim/P"/>
</dbReference>
<reference evidence="11 12" key="1">
    <citation type="submission" date="2020-04" db="EMBL/GenBank/DDBJ databases">
        <title>Draft Genome Sequence of Streptomyces morookaense DSM 40503, an 8-azaguanine-producing strain.</title>
        <authorList>
            <person name="Qi J."/>
            <person name="Gao J.-M."/>
        </authorList>
    </citation>
    <scope>NUCLEOTIDE SEQUENCE [LARGE SCALE GENOMIC DNA]</scope>
    <source>
        <strain evidence="11 12">DSM 40503</strain>
    </source>
</reference>